<comment type="caution">
    <text evidence="2">The sequence shown here is derived from an EMBL/GenBank/DDBJ whole genome shotgun (WGS) entry which is preliminary data.</text>
</comment>
<feature type="region of interest" description="Disordered" evidence="1">
    <location>
        <begin position="406"/>
        <end position="440"/>
    </location>
</feature>
<feature type="compositionally biased region" description="Basic and acidic residues" evidence="1">
    <location>
        <begin position="424"/>
        <end position="433"/>
    </location>
</feature>
<dbReference type="EMBL" id="BSUM01000001">
    <property type="protein sequence ID" value="GMA30669.1"/>
    <property type="molecule type" value="Genomic_DNA"/>
</dbReference>
<reference evidence="2" key="2">
    <citation type="submission" date="2023-02" db="EMBL/GenBank/DDBJ databases">
        <authorList>
            <person name="Sun Q."/>
            <person name="Mori K."/>
        </authorList>
    </citation>
    <scope>NUCLEOTIDE SEQUENCE</scope>
    <source>
        <strain evidence="2">NBRC 112290</strain>
    </source>
</reference>
<evidence type="ECO:0000313" key="2">
    <source>
        <dbReference type="EMBL" id="GMA30669.1"/>
    </source>
</evidence>
<organism evidence="2 3">
    <name type="scientific">Litorihabitans aurantiacus</name>
    <dbReference type="NCBI Taxonomy" id="1930061"/>
    <lineage>
        <taxon>Bacteria</taxon>
        <taxon>Bacillati</taxon>
        <taxon>Actinomycetota</taxon>
        <taxon>Actinomycetes</taxon>
        <taxon>Micrococcales</taxon>
        <taxon>Beutenbergiaceae</taxon>
        <taxon>Litorihabitans</taxon>
    </lineage>
</organism>
<protein>
    <recommendedName>
        <fullName evidence="4">Tetratricopeptide repeat protein</fullName>
    </recommendedName>
</protein>
<evidence type="ECO:0000313" key="3">
    <source>
        <dbReference type="Proteomes" id="UP001157161"/>
    </source>
</evidence>
<sequence>MTTDDGGATPGGGGGEAEVARATRALSQLRAMPYGLARTANAEAQVRRIEESGPRAALAFGLFILVESYVWGGEVEKAYVPFRRLIRLWDESPELFDEADRENFFWSFKWMVTGLVELPQIPASAITATIADMERRYAVAGNGMDAVAYAAYRWAEHREDPDVERAFELWSTTPRDPYSQCEACELGDRAVHLADRGRFAEAVDLIENVPPTTRWCATEPADMLAVLALARLDLGQPREAVGAHRRAVAALADAESDMVAARARRLELLARGGAVELALEALTQDARLLVGADSPLGRLRFLTAVVTALTAMTTAGEASSHEGSDAGLLLPSRPLALPDVPTATVGELLAWADDRARELATAFDERNGGDGRMRALARARTARRAAHALDFTVLGGVVGGDAVTPVSVSGAPMTPDDPEAPDGGGRDPGDAAERSSSAPELLATAESALAQDRPEDAAARFQEAAAAWEREGHLARAGEALAEAAHLAQGLHDLDGAHGAYARAVARLAAGGADSELRTRVLVAWAPLAQRRGATPEVLAAVATLRAEVAAAVADERPDVSADLRERDRGHGRRLLADLDDTAARLLAGDEALAVEHRAATGLDAVGLAVRAAEAYAGVGAPADAAHAFWLAGRLQAAAGEVEDAVWSLESAVEGFEIARRRDERSSAGGELVALLRAHGREADADGLVERLARPL</sequence>
<reference evidence="2" key="1">
    <citation type="journal article" date="2014" name="Int. J. Syst. Evol. Microbiol.">
        <title>Complete genome sequence of Corynebacterium casei LMG S-19264T (=DSM 44701T), isolated from a smear-ripened cheese.</title>
        <authorList>
            <consortium name="US DOE Joint Genome Institute (JGI-PGF)"/>
            <person name="Walter F."/>
            <person name="Albersmeier A."/>
            <person name="Kalinowski J."/>
            <person name="Ruckert C."/>
        </authorList>
    </citation>
    <scope>NUCLEOTIDE SEQUENCE</scope>
    <source>
        <strain evidence="2">NBRC 112290</strain>
    </source>
</reference>
<dbReference type="RefSeq" id="WP_284249373.1">
    <property type="nucleotide sequence ID" value="NZ_BSUM01000001.1"/>
</dbReference>
<dbReference type="AlphaFoldDB" id="A0AA37UHH5"/>
<dbReference type="Proteomes" id="UP001157161">
    <property type="component" value="Unassembled WGS sequence"/>
</dbReference>
<evidence type="ECO:0000256" key="1">
    <source>
        <dbReference type="SAM" id="MobiDB-lite"/>
    </source>
</evidence>
<name>A0AA37UHH5_9MICO</name>
<proteinExistence type="predicted"/>
<accession>A0AA37UHH5</accession>
<evidence type="ECO:0008006" key="4">
    <source>
        <dbReference type="Google" id="ProtNLM"/>
    </source>
</evidence>
<gene>
    <name evidence="2" type="ORF">GCM10025875_06610</name>
</gene>
<keyword evidence="3" id="KW-1185">Reference proteome</keyword>